<evidence type="ECO:0000256" key="1">
    <source>
        <dbReference type="ARBA" id="ARBA00022679"/>
    </source>
</evidence>
<dbReference type="InterPro" id="IPR004656">
    <property type="entry name" value="HMG_CoA_Synthase"/>
</dbReference>
<dbReference type="NCBIfam" id="NF003274">
    <property type="entry name" value="PRK04262.1"/>
    <property type="match status" value="1"/>
</dbReference>
<keyword evidence="1 4" id="KW-0808">Transferase</keyword>
<dbReference type="InterPro" id="IPR013747">
    <property type="entry name" value="ACP_syn_III_C"/>
</dbReference>
<keyword evidence="2 4" id="KW-0414">Isoprene biosynthesis</keyword>
<protein>
    <recommendedName>
        <fullName evidence="4">Hydroxymethylglutaryl-CoA synthase</fullName>
        <shortName evidence="4">HMG-CoA synthase</shortName>
        <shortName evidence="4">HMGCS</shortName>
        <ecNumber evidence="4">2.3.3.10</ecNumber>
    </recommendedName>
</protein>
<dbReference type="FunFam" id="3.40.47.10:FF:000046">
    <property type="entry name" value="UPF0219 protein M1627_1703"/>
    <property type="match status" value="1"/>
</dbReference>
<dbReference type="PANTHER" id="PTHR43323">
    <property type="entry name" value="3-HYDROXY-3-METHYLGLUTARYL COENZYME A SYNTHASE"/>
    <property type="match status" value="1"/>
</dbReference>
<dbReference type="NCBIfam" id="TIGR00748">
    <property type="entry name" value="HMG_CoA_syn_Arc"/>
    <property type="match status" value="1"/>
</dbReference>
<evidence type="ECO:0000256" key="4">
    <source>
        <dbReference type="HAMAP-Rule" id="MF_01409"/>
    </source>
</evidence>
<feature type="active site" description="Proton donor/acceptor" evidence="4">
    <location>
        <position position="234"/>
    </location>
</feature>
<name>E3GWZ8_METFV</name>
<feature type="binding site" evidence="4">
    <location>
        <position position="243"/>
    </location>
    <ligand>
        <name>(3S)-3-hydroxy-3-methylglutaryl-CoA</name>
        <dbReference type="ChEBI" id="CHEBI:43074"/>
    </ligand>
</feature>
<dbReference type="AlphaFoldDB" id="E3GWZ8"/>
<dbReference type="HAMAP" id="MF_01409">
    <property type="entry name" value="HMG_CoA_synth_arch"/>
    <property type="match status" value="1"/>
</dbReference>
<feature type="binding site" evidence="4">
    <location>
        <position position="234"/>
    </location>
    <ligand>
        <name>(3S)-3-hydroxy-3-methylglutaryl-CoA</name>
        <dbReference type="ChEBI" id="CHEBI:43074"/>
    </ligand>
</feature>
<sequence>MVGIVGYGVYIPIYRIKTSEIARVWGDDPKAISRGLLVEEKSVPGIDEDTATISVEAARNALKMAKINPKDIGAIYVGSESHPYAVKPTATIVAEAIGSTPTLTAADLEFACKAGTAGIQLCMGLVKSGIIKYGVAIGADTAQGAPGDALEYTAAAGGAAYIIGNDGCLANIIDTYSYTTDTPDFYRREGSPYPKHGGRFTGEPAYFKHIISAAKGIMEKTGTKPSDYDYAVFHQPNGKFYLKVAKKLGFDREQVETGLLVPKIGNTYSGSTLLGLAAILDVSKPGERILAVSYGSGAGSDAFIIEVTDKIEEKRELTPKVKEFIERKEYIDYALYAKFKKKLKIF</sequence>
<dbReference type="GO" id="GO:0010142">
    <property type="term" value="P:farnesyl diphosphate biosynthetic process, mevalonate pathway"/>
    <property type="evidence" value="ECO:0007669"/>
    <property type="project" value="TreeGrafter"/>
</dbReference>
<dbReference type="CDD" id="cd00827">
    <property type="entry name" value="init_cond_enzymes"/>
    <property type="match status" value="1"/>
</dbReference>
<dbReference type="STRING" id="523846.Mfer_0083"/>
<proteinExistence type="inferred from homology"/>
<feature type="binding site" evidence="4">
    <location>
        <position position="296"/>
    </location>
    <ligand>
        <name>(3S)-3-hydroxy-3-methylglutaryl-CoA</name>
        <dbReference type="ChEBI" id="CHEBI:43074"/>
    </ligand>
</feature>
<comment type="pathway">
    <text evidence="4">Metabolic intermediate biosynthesis; (R)-mevalonate biosynthesis; (R)-mevalonate from acetyl-CoA: step 2/3.</text>
</comment>
<comment type="caution">
    <text evidence="4">Lacks conserved residue(s) required for the propagation of feature annotation.</text>
</comment>
<evidence type="ECO:0000259" key="5">
    <source>
        <dbReference type="Pfam" id="PF08541"/>
    </source>
</evidence>
<dbReference type="GO" id="GO:0003985">
    <property type="term" value="F:acetyl-CoA C-acetyltransferase activity"/>
    <property type="evidence" value="ECO:0007669"/>
    <property type="project" value="UniProtKB-UniRule"/>
</dbReference>
<keyword evidence="7" id="KW-1185">Reference proteome</keyword>
<keyword evidence="3 4" id="KW-0012">Acyltransferase</keyword>
<feature type="binding site" evidence="4">
    <location>
        <position position="239"/>
    </location>
    <ligand>
        <name>CoA</name>
        <dbReference type="ChEBI" id="CHEBI:57287"/>
        <note>ligand shared with acetoacetyl-CoA thiolase</note>
    </ligand>
</feature>
<dbReference type="InterPro" id="IPR016039">
    <property type="entry name" value="Thiolase-like"/>
</dbReference>
<dbReference type="Proteomes" id="UP000002315">
    <property type="component" value="Chromosome"/>
</dbReference>
<feature type="active site" description="Proton donor/acceptor" evidence="4">
    <location>
        <position position="80"/>
    </location>
</feature>
<evidence type="ECO:0000313" key="6">
    <source>
        <dbReference type="EMBL" id="ADP76887.1"/>
    </source>
</evidence>
<evidence type="ECO:0000256" key="2">
    <source>
        <dbReference type="ARBA" id="ARBA00023229"/>
    </source>
</evidence>
<comment type="subunit">
    <text evidence="4">Interacts with acetoacetyl-CoA thiolase that catalyzes the precedent step in the pathway and with a DUF35 protein. The acetoacetyl-CoA thiolase/HMG-CoA synthase complex channels the intermediate via a fused CoA-binding site, which allows for efficient coupling of the endergonic thiolase reaction with the exergonic HMGCS reaction.</text>
</comment>
<comment type="function">
    <text evidence="4">Catalyzes the condensation of acetyl-CoA with acetoacetyl-CoA to form 3-hydroxy-3-methylglutaryl-CoA (HMG-CoA). Functions in the mevalonate (MVA) pathway leading to isopentenyl diphosphate (IPP), a key precursor for the biosynthesis of isoprenoid compounds that are building blocks of archaeal membrane lipids.</text>
</comment>
<accession>E3GWZ8</accession>
<dbReference type="KEGG" id="mfv:Mfer_0083"/>
<dbReference type="Gene3D" id="3.40.47.10">
    <property type="match status" value="1"/>
</dbReference>
<comment type="similarity">
    <text evidence="4">Belongs to the thiolase-like superfamily. Archaeal HMG-CoA synthase family.</text>
</comment>
<dbReference type="SUPFAM" id="SSF53901">
    <property type="entry name" value="Thiolase-like"/>
    <property type="match status" value="2"/>
</dbReference>
<dbReference type="EC" id="2.3.3.10" evidence="4"/>
<evidence type="ECO:0000256" key="3">
    <source>
        <dbReference type="ARBA" id="ARBA00023315"/>
    </source>
</evidence>
<dbReference type="EMBL" id="CP002278">
    <property type="protein sequence ID" value="ADP76887.1"/>
    <property type="molecule type" value="Genomic_DNA"/>
</dbReference>
<dbReference type="GO" id="GO:0004421">
    <property type="term" value="F:hydroxymethylglutaryl-CoA synthase activity"/>
    <property type="evidence" value="ECO:0007669"/>
    <property type="project" value="UniProtKB-EC"/>
</dbReference>
<feature type="binding site" evidence="4">
    <location>
        <position position="153"/>
    </location>
    <ligand>
        <name>(3S)-3-hydroxy-3-methylglutaryl-CoA</name>
        <dbReference type="ChEBI" id="CHEBI:43074"/>
    </ligand>
</feature>
<evidence type="ECO:0000313" key="7">
    <source>
        <dbReference type="Proteomes" id="UP000002315"/>
    </source>
</evidence>
<dbReference type="HOGENOM" id="CLU_039592_7_0_2"/>
<feature type="binding site" evidence="4">
    <location>
        <position position="199"/>
    </location>
    <ligand>
        <name>CoA</name>
        <dbReference type="ChEBI" id="CHEBI:57287"/>
        <note>ligand shared with acetoacetyl-CoA thiolase</note>
    </ligand>
</feature>
<feature type="binding site" evidence="4">
    <location>
        <position position="112"/>
    </location>
    <ligand>
        <name>(3S)-3-hydroxy-3-methylglutaryl-CoA</name>
        <dbReference type="ChEBI" id="CHEBI:43074"/>
    </ligand>
</feature>
<feature type="binding site" evidence="4">
    <location>
        <position position="201"/>
    </location>
    <ligand>
        <name>(3S)-3-hydroxy-3-methylglutaryl-CoA</name>
        <dbReference type="ChEBI" id="CHEBI:43074"/>
    </ligand>
</feature>
<gene>
    <name evidence="6" type="ordered locus">Mfer_0083</name>
</gene>
<reference evidence="6 7" key="1">
    <citation type="journal article" date="2010" name="Stand. Genomic Sci.">
        <title>Complete genome sequence of Methanothermus fervidus type strain (V24S).</title>
        <authorList>
            <person name="Anderson I."/>
            <person name="Djao O.D."/>
            <person name="Misra M."/>
            <person name="Chertkov O."/>
            <person name="Nolan M."/>
            <person name="Lucas S."/>
            <person name="Lapidus A."/>
            <person name="Del Rio T.G."/>
            <person name="Tice H."/>
            <person name="Cheng J.F."/>
            <person name="Tapia R."/>
            <person name="Han C."/>
            <person name="Goodwin L."/>
            <person name="Pitluck S."/>
            <person name="Liolios K."/>
            <person name="Ivanova N."/>
            <person name="Mavromatis K."/>
            <person name="Mikhailova N."/>
            <person name="Pati A."/>
            <person name="Brambilla E."/>
            <person name="Chen A."/>
            <person name="Palaniappan K."/>
            <person name="Land M."/>
            <person name="Hauser L."/>
            <person name="Chang Y.J."/>
            <person name="Jeffries C.D."/>
            <person name="Sikorski J."/>
            <person name="Spring S."/>
            <person name="Rohde M."/>
            <person name="Eichinger K."/>
            <person name="Huber H."/>
            <person name="Wirth R."/>
            <person name="Goker M."/>
            <person name="Detter J.C."/>
            <person name="Woyke T."/>
            <person name="Bristow J."/>
            <person name="Eisen J.A."/>
            <person name="Markowitz V."/>
            <person name="Hugenholtz P."/>
            <person name="Klenk H.P."/>
            <person name="Kyrpides N.C."/>
        </authorList>
    </citation>
    <scope>NUCLEOTIDE SEQUENCE [LARGE SCALE GENOMIC DNA]</scope>
    <source>
        <strain evidence="7">ATCC 43054 / DSM 2088 / JCM 10308 / V24 S</strain>
    </source>
</reference>
<organism evidence="6 7">
    <name type="scientific">Methanothermus fervidus (strain ATCC 43054 / DSM 2088 / JCM 10308 / V24 S)</name>
    <dbReference type="NCBI Taxonomy" id="523846"/>
    <lineage>
        <taxon>Archaea</taxon>
        <taxon>Methanobacteriati</taxon>
        <taxon>Methanobacteriota</taxon>
        <taxon>Methanomada group</taxon>
        <taxon>Methanobacteria</taxon>
        <taxon>Methanobacteriales</taxon>
        <taxon>Methanothermaceae</taxon>
        <taxon>Methanothermus</taxon>
    </lineage>
</organism>
<dbReference type="GO" id="GO:0019287">
    <property type="term" value="P:isopentenyl diphosphate biosynthetic process, mevalonate pathway"/>
    <property type="evidence" value="ECO:0007669"/>
    <property type="project" value="UniProtKB-UniRule"/>
</dbReference>
<dbReference type="PANTHER" id="PTHR43323:SF2">
    <property type="entry name" value="HYDROXYMETHYLGLUTARYL-COA SYNTHASE"/>
    <property type="match status" value="1"/>
</dbReference>
<feature type="active site" description="Acyl-thioester intermediate" evidence="4">
    <location>
        <position position="112"/>
    </location>
</feature>
<feature type="binding site" evidence="4">
    <location>
        <position position="28"/>
    </location>
    <ligand>
        <name>(3S)-3-hydroxy-3-methylglutaryl-CoA</name>
        <dbReference type="ChEBI" id="CHEBI:43074"/>
    </ligand>
</feature>
<feature type="domain" description="Beta-ketoacyl-[acyl-carrier-protein] synthase III C-terminal" evidence="5">
    <location>
        <begin position="218"/>
        <end position="306"/>
    </location>
</feature>
<dbReference type="OrthoDB" id="5812at2157"/>
<dbReference type="Pfam" id="PF08541">
    <property type="entry name" value="ACP_syn_III_C"/>
    <property type="match status" value="1"/>
</dbReference>
<comment type="catalytic activity">
    <reaction evidence="4">
        <text>acetoacetyl-CoA + acetyl-CoA + H2O = (3S)-3-hydroxy-3-methylglutaryl-CoA + CoA + H(+)</text>
        <dbReference type="Rhea" id="RHEA:10188"/>
        <dbReference type="ChEBI" id="CHEBI:15377"/>
        <dbReference type="ChEBI" id="CHEBI:15378"/>
        <dbReference type="ChEBI" id="CHEBI:43074"/>
        <dbReference type="ChEBI" id="CHEBI:57286"/>
        <dbReference type="ChEBI" id="CHEBI:57287"/>
        <dbReference type="ChEBI" id="CHEBI:57288"/>
        <dbReference type="EC" id="2.3.3.10"/>
    </reaction>
</comment>
<feature type="binding site" evidence="4">
    <location>
        <position position="266"/>
    </location>
    <ligand>
        <name>(3S)-3-hydroxy-3-methylglutaryl-CoA</name>
        <dbReference type="ChEBI" id="CHEBI:43074"/>
    </ligand>
</feature>